<dbReference type="EMBL" id="AEUD01000001">
    <property type="protein sequence ID" value="EGD57158.1"/>
    <property type="molecule type" value="Genomic_DNA"/>
</dbReference>
<protein>
    <submittedName>
        <fullName evidence="1">Uncharacterized protein</fullName>
    </submittedName>
</protein>
<organism evidence="1 2">
    <name type="scientific">Gordonia neofelifaecis NRRL B-59395</name>
    <dbReference type="NCBI Taxonomy" id="644548"/>
    <lineage>
        <taxon>Bacteria</taxon>
        <taxon>Bacillati</taxon>
        <taxon>Actinomycetota</taxon>
        <taxon>Actinomycetes</taxon>
        <taxon>Mycobacteriales</taxon>
        <taxon>Gordoniaceae</taxon>
        <taxon>Gordonia</taxon>
    </lineage>
</organism>
<sequence>MSKEKAGRRISPRAVAKGAVVAAIFGVGLAVGGGCSGDGVDRDAVDACLPATSAVQLDECLETR</sequence>
<dbReference type="RefSeq" id="WP_009677723.1">
    <property type="nucleotide sequence ID" value="NZ_AEUD01000001.1"/>
</dbReference>
<gene>
    <name evidence="1" type="ORF">SCNU_02250</name>
</gene>
<dbReference type="AlphaFoldDB" id="F1YE68"/>
<name>F1YE68_9ACTN</name>
<proteinExistence type="predicted"/>
<dbReference type="PROSITE" id="PS51257">
    <property type="entry name" value="PROKAR_LIPOPROTEIN"/>
    <property type="match status" value="1"/>
</dbReference>
<dbReference type="Proteomes" id="UP000035065">
    <property type="component" value="Unassembled WGS sequence"/>
</dbReference>
<reference evidence="1 2" key="1">
    <citation type="journal article" date="2011" name="J. Bacteriol.">
        <title>Draft Genome Sequence of Gordonia neofelifaecis NRRL B-59395, a Cholesterol-Degrading Actinomycete.</title>
        <authorList>
            <person name="Ge F."/>
            <person name="Li W."/>
            <person name="Chen G."/>
            <person name="Liu Y."/>
            <person name="Zhang G."/>
            <person name="Yong B."/>
            <person name="Wang Q."/>
            <person name="Wang N."/>
            <person name="Huang Z."/>
            <person name="Li W."/>
            <person name="Wang J."/>
            <person name="Wu C."/>
            <person name="Xie Q."/>
            <person name="Liu G."/>
        </authorList>
    </citation>
    <scope>NUCLEOTIDE SEQUENCE [LARGE SCALE GENOMIC DNA]</scope>
    <source>
        <strain evidence="1 2">NRRL B-59395</strain>
    </source>
</reference>
<accession>F1YE68</accession>
<dbReference type="STRING" id="644548.SCNU_02250"/>
<keyword evidence="2" id="KW-1185">Reference proteome</keyword>
<comment type="caution">
    <text evidence="1">The sequence shown here is derived from an EMBL/GenBank/DDBJ whole genome shotgun (WGS) entry which is preliminary data.</text>
</comment>
<evidence type="ECO:0000313" key="2">
    <source>
        <dbReference type="Proteomes" id="UP000035065"/>
    </source>
</evidence>
<evidence type="ECO:0000313" key="1">
    <source>
        <dbReference type="EMBL" id="EGD57158.1"/>
    </source>
</evidence>